<evidence type="ECO:0000313" key="2">
    <source>
        <dbReference type="Proteomes" id="UP000287033"/>
    </source>
</evidence>
<proteinExistence type="predicted"/>
<protein>
    <submittedName>
        <fullName evidence="1">Uncharacterized protein</fullName>
    </submittedName>
</protein>
<reference evidence="1 2" key="1">
    <citation type="journal article" date="2018" name="Nat. Ecol. Evol.">
        <title>Shark genomes provide insights into elasmobranch evolution and the origin of vertebrates.</title>
        <authorList>
            <person name="Hara Y"/>
            <person name="Yamaguchi K"/>
            <person name="Onimaru K"/>
            <person name="Kadota M"/>
            <person name="Koyanagi M"/>
            <person name="Keeley SD"/>
            <person name="Tatsumi K"/>
            <person name="Tanaka K"/>
            <person name="Motone F"/>
            <person name="Kageyama Y"/>
            <person name="Nozu R"/>
            <person name="Adachi N"/>
            <person name="Nishimura O"/>
            <person name="Nakagawa R"/>
            <person name="Tanegashima C"/>
            <person name="Kiyatake I"/>
            <person name="Matsumoto R"/>
            <person name="Murakumo K"/>
            <person name="Nishida K"/>
            <person name="Terakita A"/>
            <person name="Kuratani S"/>
            <person name="Sato K"/>
            <person name="Hyodo S Kuraku.S."/>
        </authorList>
    </citation>
    <scope>NUCLEOTIDE SEQUENCE [LARGE SCALE GENOMIC DNA]</scope>
</reference>
<dbReference type="Proteomes" id="UP000287033">
    <property type="component" value="Unassembled WGS sequence"/>
</dbReference>
<dbReference type="AlphaFoldDB" id="A0A401SUY5"/>
<accession>A0A401SUY5</accession>
<organism evidence="1 2">
    <name type="scientific">Chiloscyllium punctatum</name>
    <name type="common">Brownbanded bambooshark</name>
    <name type="synonym">Hemiscyllium punctatum</name>
    <dbReference type="NCBI Taxonomy" id="137246"/>
    <lineage>
        <taxon>Eukaryota</taxon>
        <taxon>Metazoa</taxon>
        <taxon>Chordata</taxon>
        <taxon>Craniata</taxon>
        <taxon>Vertebrata</taxon>
        <taxon>Chondrichthyes</taxon>
        <taxon>Elasmobranchii</taxon>
        <taxon>Galeomorphii</taxon>
        <taxon>Galeoidea</taxon>
        <taxon>Orectolobiformes</taxon>
        <taxon>Hemiscylliidae</taxon>
        <taxon>Chiloscyllium</taxon>
    </lineage>
</organism>
<sequence>MAGCALTRRGRVKAGSRARAGILARRIRLAWVCCISPAPHALNRWGLTVLSSLHRHWLPPHLPRLPMV</sequence>
<name>A0A401SUY5_CHIPU</name>
<gene>
    <name evidence="1" type="ORF">chiPu_0012678</name>
</gene>
<keyword evidence="2" id="KW-1185">Reference proteome</keyword>
<comment type="caution">
    <text evidence="1">The sequence shown here is derived from an EMBL/GenBank/DDBJ whole genome shotgun (WGS) entry which is preliminary data.</text>
</comment>
<dbReference type="EMBL" id="BEZZ01000577">
    <property type="protein sequence ID" value="GCC34205.1"/>
    <property type="molecule type" value="Genomic_DNA"/>
</dbReference>
<evidence type="ECO:0000313" key="1">
    <source>
        <dbReference type="EMBL" id="GCC34205.1"/>
    </source>
</evidence>